<protein>
    <submittedName>
        <fullName evidence="1">Uncharacterized protein</fullName>
    </submittedName>
</protein>
<gene>
    <name evidence="1" type="ORF">XELAEV_18043323mg</name>
</gene>
<evidence type="ECO:0000313" key="2">
    <source>
        <dbReference type="Proteomes" id="UP000694892"/>
    </source>
</evidence>
<organism evidence="1 2">
    <name type="scientific">Xenopus laevis</name>
    <name type="common">African clawed frog</name>
    <dbReference type="NCBI Taxonomy" id="8355"/>
    <lineage>
        <taxon>Eukaryota</taxon>
        <taxon>Metazoa</taxon>
        <taxon>Chordata</taxon>
        <taxon>Craniata</taxon>
        <taxon>Vertebrata</taxon>
        <taxon>Euteleostomi</taxon>
        <taxon>Amphibia</taxon>
        <taxon>Batrachia</taxon>
        <taxon>Anura</taxon>
        <taxon>Pipoidea</taxon>
        <taxon>Pipidae</taxon>
        <taxon>Xenopodinae</taxon>
        <taxon>Xenopus</taxon>
        <taxon>Xenopus</taxon>
    </lineage>
</organism>
<name>A0A974H291_XENLA</name>
<reference evidence="2" key="1">
    <citation type="journal article" date="2016" name="Nature">
        <title>Genome evolution in the allotetraploid frog Xenopus laevis.</title>
        <authorList>
            <person name="Session A.M."/>
            <person name="Uno Y."/>
            <person name="Kwon T."/>
            <person name="Chapman J.A."/>
            <person name="Toyoda A."/>
            <person name="Takahashi S."/>
            <person name="Fukui A."/>
            <person name="Hikosaka A."/>
            <person name="Suzuki A."/>
            <person name="Kondo M."/>
            <person name="van Heeringen S.J."/>
            <person name="Quigley I."/>
            <person name="Heinz S."/>
            <person name="Ogino H."/>
            <person name="Ochi H."/>
            <person name="Hellsten U."/>
            <person name="Lyons J.B."/>
            <person name="Simakov O."/>
            <person name="Putnam N."/>
            <person name="Stites J."/>
            <person name="Kuroki Y."/>
            <person name="Tanaka T."/>
            <person name="Michiue T."/>
            <person name="Watanabe M."/>
            <person name="Bogdanovic O."/>
            <person name="Lister R."/>
            <person name="Georgiou G."/>
            <person name="Paranjpe S.S."/>
            <person name="van Kruijsbergen I."/>
            <person name="Shu S."/>
            <person name="Carlson J."/>
            <person name="Kinoshita T."/>
            <person name="Ohta Y."/>
            <person name="Mawaribuchi S."/>
            <person name="Jenkins J."/>
            <person name="Grimwood J."/>
            <person name="Schmutz J."/>
            <person name="Mitros T."/>
            <person name="Mozaffari S.V."/>
            <person name="Suzuki Y."/>
            <person name="Haramoto Y."/>
            <person name="Yamamoto T.S."/>
            <person name="Takagi C."/>
            <person name="Heald R."/>
            <person name="Miller K."/>
            <person name="Haudenschild C."/>
            <person name="Kitzman J."/>
            <person name="Nakayama T."/>
            <person name="Izutsu Y."/>
            <person name="Robert J."/>
            <person name="Fortriede J."/>
            <person name="Burns K."/>
            <person name="Lotay V."/>
            <person name="Karimi K."/>
            <person name="Yasuoka Y."/>
            <person name="Dichmann D.S."/>
            <person name="Flajnik M.F."/>
            <person name="Houston D.W."/>
            <person name="Shendure J."/>
            <person name="DuPasquier L."/>
            <person name="Vize P.D."/>
            <person name="Zorn A.M."/>
            <person name="Ito M."/>
            <person name="Marcotte E.M."/>
            <person name="Wallingford J.B."/>
            <person name="Ito Y."/>
            <person name="Asashima M."/>
            <person name="Ueno N."/>
            <person name="Matsuda Y."/>
            <person name="Veenstra G.J."/>
            <person name="Fujiyama A."/>
            <person name="Harland R.M."/>
            <person name="Taira M."/>
            <person name="Rokhsar D.S."/>
        </authorList>
    </citation>
    <scope>NUCLEOTIDE SEQUENCE [LARGE SCALE GENOMIC DNA]</scope>
    <source>
        <strain evidence="2">J</strain>
    </source>
</reference>
<sequence length="87" mass="9913">MCEDCPRIGRFPLLTVLHCHLPLTVSIVLWTQSTFYIQTIFPCSYVEISLEIVSVHSDKFEYFVICAYVRKKAGGLSPSLSFIPQID</sequence>
<dbReference type="EMBL" id="CM004482">
    <property type="protein sequence ID" value="OCT62239.1"/>
    <property type="molecule type" value="Genomic_DNA"/>
</dbReference>
<accession>A0A974H291</accession>
<proteinExistence type="predicted"/>
<evidence type="ECO:0000313" key="1">
    <source>
        <dbReference type="EMBL" id="OCT62239.1"/>
    </source>
</evidence>
<dbReference type="Proteomes" id="UP000694892">
    <property type="component" value="Chromosome 9_10L"/>
</dbReference>
<dbReference type="AlphaFoldDB" id="A0A974H291"/>